<sequence>MKTTAHVDEFVHGRVLDVNLHGKLSRSDFDHIVPETERLIQKYGKIRILVILHDFDGWDLGATWEEIKWEAKHFNHVDRIAIVGDERWHKRMASLCGSFTTARVHYFALDALDAAYQWVDA</sequence>
<dbReference type="InterPro" id="IPR036513">
    <property type="entry name" value="STAS_dom_sf"/>
</dbReference>
<protein>
    <submittedName>
        <fullName evidence="1">UspA domain protein</fullName>
    </submittedName>
</protein>
<dbReference type="eggNOG" id="ENOG5032S70">
    <property type="taxonomic scope" value="Bacteria"/>
</dbReference>
<dbReference type="Proteomes" id="UP000005824">
    <property type="component" value="Unassembled WGS sequence"/>
</dbReference>
<proteinExistence type="predicted"/>
<dbReference type="Pfam" id="PF11964">
    <property type="entry name" value="SpoIIAA-like"/>
    <property type="match status" value="1"/>
</dbReference>
<dbReference type="RefSeq" id="WP_006979405.1">
    <property type="nucleotide sequence ID" value="NZ_ABVL01000005.1"/>
</dbReference>
<dbReference type="InParanoid" id="B4CZJ2"/>
<accession>B4CZJ2</accession>
<comment type="caution">
    <text evidence="1">The sequence shown here is derived from an EMBL/GenBank/DDBJ whole genome shotgun (WGS) entry which is preliminary data.</text>
</comment>
<dbReference type="Gene3D" id="3.40.50.10600">
    <property type="entry name" value="SpoIIaa-like domains"/>
    <property type="match status" value="1"/>
</dbReference>
<gene>
    <name evidence="1" type="ORF">CfE428DRAFT_2080</name>
</gene>
<dbReference type="InterPro" id="IPR021866">
    <property type="entry name" value="SpoIIAA-like"/>
</dbReference>
<organism evidence="1 2">
    <name type="scientific">Chthoniobacter flavus Ellin428</name>
    <dbReference type="NCBI Taxonomy" id="497964"/>
    <lineage>
        <taxon>Bacteria</taxon>
        <taxon>Pseudomonadati</taxon>
        <taxon>Verrucomicrobiota</taxon>
        <taxon>Spartobacteria</taxon>
        <taxon>Chthoniobacterales</taxon>
        <taxon>Chthoniobacteraceae</taxon>
        <taxon>Chthoniobacter</taxon>
    </lineage>
</organism>
<dbReference type="EMBL" id="ABVL01000005">
    <property type="protein sequence ID" value="EDY20156.1"/>
    <property type="molecule type" value="Genomic_DNA"/>
</dbReference>
<evidence type="ECO:0000313" key="2">
    <source>
        <dbReference type="Proteomes" id="UP000005824"/>
    </source>
</evidence>
<dbReference type="InterPro" id="IPR038396">
    <property type="entry name" value="SpoIIAA-like_sf"/>
</dbReference>
<keyword evidence="2" id="KW-1185">Reference proteome</keyword>
<dbReference type="SUPFAM" id="SSF52091">
    <property type="entry name" value="SpoIIaa-like"/>
    <property type="match status" value="1"/>
</dbReference>
<evidence type="ECO:0000313" key="1">
    <source>
        <dbReference type="EMBL" id="EDY20156.1"/>
    </source>
</evidence>
<dbReference type="AlphaFoldDB" id="B4CZJ2"/>
<reference evidence="1 2" key="1">
    <citation type="journal article" date="2011" name="J. Bacteriol.">
        <title>Genome sequence of Chthoniobacter flavus Ellin428, an aerobic heterotrophic soil bacterium.</title>
        <authorList>
            <person name="Kant R."/>
            <person name="van Passel M.W."/>
            <person name="Palva A."/>
            <person name="Lucas S."/>
            <person name="Lapidus A."/>
            <person name="Glavina Del Rio T."/>
            <person name="Dalin E."/>
            <person name="Tice H."/>
            <person name="Bruce D."/>
            <person name="Goodwin L."/>
            <person name="Pitluck S."/>
            <person name="Larimer F.W."/>
            <person name="Land M.L."/>
            <person name="Hauser L."/>
            <person name="Sangwan P."/>
            <person name="de Vos W.M."/>
            <person name="Janssen P.H."/>
            <person name="Smidt H."/>
        </authorList>
    </citation>
    <scope>NUCLEOTIDE SEQUENCE [LARGE SCALE GENOMIC DNA]</scope>
    <source>
        <strain evidence="1 2">Ellin428</strain>
    </source>
</reference>
<name>B4CZJ2_9BACT</name>